<dbReference type="RefSeq" id="WP_141925577.1">
    <property type="nucleotide sequence ID" value="NZ_VFQC01000002.1"/>
</dbReference>
<keyword evidence="3 5" id="KW-0238">DNA-binding</keyword>
<dbReference type="PRINTS" id="PR00455">
    <property type="entry name" value="HTHTETR"/>
</dbReference>
<comment type="caution">
    <text evidence="7">The sequence shown here is derived from an EMBL/GenBank/DDBJ whole genome shotgun (WGS) entry which is preliminary data.</text>
</comment>
<accession>A0A543N9S0</accession>
<evidence type="ECO:0000313" key="7">
    <source>
        <dbReference type="EMBL" id="TQN28540.1"/>
    </source>
</evidence>
<evidence type="ECO:0000256" key="1">
    <source>
        <dbReference type="ARBA" id="ARBA00022491"/>
    </source>
</evidence>
<organism evidence="7 8">
    <name type="scientific">Haloactinospora alba</name>
    <dbReference type="NCBI Taxonomy" id="405555"/>
    <lineage>
        <taxon>Bacteria</taxon>
        <taxon>Bacillati</taxon>
        <taxon>Actinomycetota</taxon>
        <taxon>Actinomycetes</taxon>
        <taxon>Streptosporangiales</taxon>
        <taxon>Nocardiopsidaceae</taxon>
        <taxon>Haloactinospora</taxon>
    </lineage>
</organism>
<dbReference type="FunFam" id="1.10.10.60:FF:000141">
    <property type="entry name" value="TetR family transcriptional regulator"/>
    <property type="match status" value="1"/>
</dbReference>
<dbReference type="InterPro" id="IPR039538">
    <property type="entry name" value="BetI_C"/>
</dbReference>
<dbReference type="InterPro" id="IPR036271">
    <property type="entry name" value="Tet_transcr_reg_TetR-rel_C_sf"/>
</dbReference>
<dbReference type="OrthoDB" id="3288227at2"/>
<proteinExistence type="predicted"/>
<dbReference type="SUPFAM" id="SSF48498">
    <property type="entry name" value="Tetracyclin repressor-like, C-terminal domain"/>
    <property type="match status" value="1"/>
</dbReference>
<dbReference type="Gene3D" id="1.10.10.60">
    <property type="entry name" value="Homeodomain-like"/>
    <property type="match status" value="1"/>
</dbReference>
<dbReference type="InterPro" id="IPR009057">
    <property type="entry name" value="Homeodomain-like_sf"/>
</dbReference>
<dbReference type="Gene3D" id="1.10.357.10">
    <property type="entry name" value="Tetracycline Repressor, domain 2"/>
    <property type="match status" value="1"/>
</dbReference>
<keyword evidence="4" id="KW-0804">Transcription</keyword>
<evidence type="ECO:0000313" key="8">
    <source>
        <dbReference type="Proteomes" id="UP000317422"/>
    </source>
</evidence>
<dbReference type="GO" id="GO:0003700">
    <property type="term" value="F:DNA-binding transcription factor activity"/>
    <property type="evidence" value="ECO:0007669"/>
    <property type="project" value="TreeGrafter"/>
</dbReference>
<dbReference type="GO" id="GO:0000976">
    <property type="term" value="F:transcription cis-regulatory region binding"/>
    <property type="evidence" value="ECO:0007669"/>
    <property type="project" value="TreeGrafter"/>
</dbReference>
<dbReference type="InterPro" id="IPR001647">
    <property type="entry name" value="HTH_TetR"/>
</dbReference>
<sequence>MQQAPAERRDQILTAASDVFAEHGIHRSRIDDIAAAAGVSKGTVYWYFPSKDEIVFALVEAFLTRAHTGLVELLEAPGTVAERLRGYLSSYAPLLEEHRHLGPLAVEFYALAPRQERVRESLERYYAQWADALATLLEQGNAHGEFRITDTARTARTLVELFDGAFLVWTVVPEAVDLNERMQRALDLLYHGLAGDTGTAGK</sequence>
<dbReference type="PROSITE" id="PS50977">
    <property type="entry name" value="HTH_TETR_2"/>
    <property type="match status" value="1"/>
</dbReference>
<reference evidence="7 8" key="1">
    <citation type="submission" date="2019-06" db="EMBL/GenBank/DDBJ databases">
        <title>Sequencing the genomes of 1000 actinobacteria strains.</title>
        <authorList>
            <person name="Klenk H.-P."/>
        </authorList>
    </citation>
    <scope>NUCLEOTIDE SEQUENCE [LARGE SCALE GENOMIC DNA]</scope>
    <source>
        <strain evidence="7 8">DSM 45015</strain>
    </source>
</reference>
<evidence type="ECO:0000259" key="6">
    <source>
        <dbReference type="PROSITE" id="PS50977"/>
    </source>
</evidence>
<dbReference type="Proteomes" id="UP000317422">
    <property type="component" value="Unassembled WGS sequence"/>
</dbReference>
<keyword evidence="2" id="KW-0805">Transcription regulation</keyword>
<dbReference type="InterPro" id="IPR050109">
    <property type="entry name" value="HTH-type_TetR-like_transc_reg"/>
</dbReference>
<dbReference type="EMBL" id="VFQC01000002">
    <property type="protein sequence ID" value="TQN28540.1"/>
    <property type="molecule type" value="Genomic_DNA"/>
</dbReference>
<dbReference type="SUPFAM" id="SSF46689">
    <property type="entry name" value="Homeodomain-like"/>
    <property type="match status" value="1"/>
</dbReference>
<dbReference type="Pfam" id="PF13977">
    <property type="entry name" value="TetR_C_6"/>
    <property type="match status" value="1"/>
</dbReference>
<name>A0A543N9S0_9ACTN</name>
<dbReference type="Pfam" id="PF00440">
    <property type="entry name" value="TetR_N"/>
    <property type="match status" value="1"/>
</dbReference>
<dbReference type="PANTHER" id="PTHR30055">
    <property type="entry name" value="HTH-TYPE TRANSCRIPTIONAL REGULATOR RUTR"/>
    <property type="match status" value="1"/>
</dbReference>
<dbReference type="GO" id="GO:0045892">
    <property type="term" value="P:negative regulation of DNA-templated transcription"/>
    <property type="evidence" value="ECO:0007669"/>
    <property type="project" value="UniProtKB-ARBA"/>
</dbReference>
<gene>
    <name evidence="7" type="ORF">FHX37_3885</name>
</gene>
<evidence type="ECO:0000256" key="2">
    <source>
        <dbReference type="ARBA" id="ARBA00023015"/>
    </source>
</evidence>
<keyword evidence="1" id="KW-0678">Repressor</keyword>
<feature type="DNA-binding region" description="H-T-H motif" evidence="5">
    <location>
        <begin position="29"/>
        <end position="48"/>
    </location>
</feature>
<keyword evidence="8" id="KW-1185">Reference proteome</keyword>
<evidence type="ECO:0000256" key="3">
    <source>
        <dbReference type="ARBA" id="ARBA00023125"/>
    </source>
</evidence>
<evidence type="ECO:0000256" key="4">
    <source>
        <dbReference type="ARBA" id="ARBA00023163"/>
    </source>
</evidence>
<evidence type="ECO:0000256" key="5">
    <source>
        <dbReference type="PROSITE-ProRule" id="PRU00335"/>
    </source>
</evidence>
<feature type="domain" description="HTH tetR-type" evidence="6">
    <location>
        <begin position="6"/>
        <end position="66"/>
    </location>
</feature>
<dbReference type="AlphaFoldDB" id="A0A543N9S0"/>
<dbReference type="PANTHER" id="PTHR30055:SF234">
    <property type="entry name" value="HTH-TYPE TRANSCRIPTIONAL REGULATOR BETI"/>
    <property type="match status" value="1"/>
</dbReference>
<protein>
    <submittedName>
        <fullName evidence="7">TetR family transcriptional regulator</fullName>
    </submittedName>
</protein>